<evidence type="ECO:0000313" key="3">
    <source>
        <dbReference type="Proteomes" id="UP000054144"/>
    </source>
</evidence>
<dbReference type="AlphaFoldDB" id="A0A0D7AQF3"/>
<organism evidence="2 3">
    <name type="scientific">Fistulina hepatica ATCC 64428</name>
    <dbReference type="NCBI Taxonomy" id="1128425"/>
    <lineage>
        <taxon>Eukaryota</taxon>
        <taxon>Fungi</taxon>
        <taxon>Dikarya</taxon>
        <taxon>Basidiomycota</taxon>
        <taxon>Agaricomycotina</taxon>
        <taxon>Agaricomycetes</taxon>
        <taxon>Agaricomycetidae</taxon>
        <taxon>Agaricales</taxon>
        <taxon>Fistulinaceae</taxon>
        <taxon>Fistulina</taxon>
    </lineage>
</organism>
<dbReference type="OrthoDB" id="2685413at2759"/>
<evidence type="ECO:0000256" key="1">
    <source>
        <dbReference type="SAM" id="MobiDB-lite"/>
    </source>
</evidence>
<protein>
    <submittedName>
        <fullName evidence="2">Uncharacterized protein</fullName>
    </submittedName>
</protein>
<name>A0A0D7AQF3_9AGAR</name>
<reference evidence="2 3" key="1">
    <citation type="journal article" date="2015" name="Fungal Genet. Biol.">
        <title>Evolution of novel wood decay mechanisms in Agaricales revealed by the genome sequences of Fistulina hepatica and Cylindrobasidium torrendii.</title>
        <authorList>
            <person name="Floudas D."/>
            <person name="Held B.W."/>
            <person name="Riley R."/>
            <person name="Nagy L.G."/>
            <person name="Koehler G."/>
            <person name="Ransdell A.S."/>
            <person name="Younus H."/>
            <person name="Chow J."/>
            <person name="Chiniquy J."/>
            <person name="Lipzen A."/>
            <person name="Tritt A."/>
            <person name="Sun H."/>
            <person name="Haridas S."/>
            <person name="LaButti K."/>
            <person name="Ohm R.A."/>
            <person name="Kues U."/>
            <person name="Blanchette R.A."/>
            <person name="Grigoriev I.V."/>
            <person name="Minto R.E."/>
            <person name="Hibbett D.S."/>
        </authorList>
    </citation>
    <scope>NUCLEOTIDE SEQUENCE [LARGE SCALE GENOMIC DNA]</scope>
    <source>
        <strain evidence="2 3">ATCC 64428</strain>
    </source>
</reference>
<sequence>MDSRLFNPNFLDASIRDVTSLLTNNQKADLLLYVLRSLPIDSARSKCIIENAIESCLQLSTLTPENVAKARIIRAKHRFAIGADIAAQQDLQAALVAEPDNPEAKALLHRRSVAVEKLLSPLPRHKSFSAEIWREIASFVSRRDLKVLLFVPGHVSRVASQALFRKVDLHLSDSEDEEEILNNNGPPPSQKYGPSIHGQRSADILTRIITDTAFACIVRRLRIFSARGPYPVRDNAQGSLAFQIGMLSNAFPNLINLRYVHISAGYDALLPILRTLQSSGCRLRGLSINSMDGPLDLSSLHFEHLNEISYSFLPPAKPEHHLTNPTSNYELVTSDFFMRNRMSLRCLTLDTRFWTFPVRALSIRNLTHISFSGLFPHDSRVFADILSNGRQLASLNLKCRFDEFGSPSVQFRDLKTSLPFLRHFSFTVYQVNGTTTALDRDLFPAIAEFLRHRSELRTLTLILPDDPQLQRALGFGAETWGVLPSLTGLRGLLMSYPDDLAPGLAGWLVPRSVESLGLEGTLFDWGENGAPDRSMIPFFEQMHMGIPNTLRLIGLSGSPSSKGSSPDASLLRVIPMLVEHGFPSVRVVRIGNDFFTVNRVDGLPPVTQWPWEIEQWPKRRVLYHLPEWMEWYGCEATLGYGADRNF</sequence>
<evidence type="ECO:0000313" key="2">
    <source>
        <dbReference type="EMBL" id="KIY53556.1"/>
    </source>
</evidence>
<dbReference type="EMBL" id="KN881606">
    <property type="protein sequence ID" value="KIY53556.1"/>
    <property type="molecule type" value="Genomic_DNA"/>
</dbReference>
<proteinExistence type="predicted"/>
<accession>A0A0D7AQF3</accession>
<keyword evidence="3" id="KW-1185">Reference proteome</keyword>
<gene>
    <name evidence="2" type="ORF">FISHEDRAFT_33079</name>
</gene>
<feature type="region of interest" description="Disordered" evidence="1">
    <location>
        <begin position="176"/>
        <end position="197"/>
    </location>
</feature>
<dbReference type="Proteomes" id="UP000054144">
    <property type="component" value="Unassembled WGS sequence"/>
</dbReference>